<evidence type="ECO:0000256" key="1">
    <source>
        <dbReference type="SAM" id="MobiDB-lite"/>
    </source>
</evidence>
<sequence>MTSTQQLVAICEKLKLESENHWLQRSSSAPIPGPHERRDRYSQHPETDLCSTPHPYTYASSKLQTSGTPRDLDRHSPTLRSFYLYDSLEDDEQGEPEVLGRRDAVREGRRSWHRPLRMLSGNQNQAQAEKVSQLGLVCAVRGTRYSQEKYGPTDDSTDSGNSRTMREENWRSRQQWKRKYHMRVGPVDVFGSPDDVLLSTLGRRCCGGVGGLRGKHSTTNALIRKFIDEQQNGRDRQD</sequence>
<feature type="region of interest" description="Disordered" evidence="1">
    <location>
        <begin position="148"/>
        <end position="168"/>
    </location>
</feature>
<accession>A0AAD7HPS3</accession>
<dbReference type="Proteomes" id="UP001215280">
    <property type="component" value="Unassembled WGS sequence"/>
</dbReference>
<feature type="region of interest" description="Disordered" evidence="1">
    <location>
        <begin position="22"/>
        <end position="50"/>
    </location>
</feature>
<dbReference type="EMBL" id="JARJLG010000227">
    <property type="protein sequence ID" value="KAJ7725521.1"/>
    <property type="molecule type" value="Genomic_DNA"/>
</dbReference>
<name>A0AAD7HPS3_9AGAR</name>
<proteinExistence type="predicted"/>
<organism evidence="2 3">
    <name type="scientific">Mycena maculata</name>
    <dbReference type="NCBI Taxonomy" id="230809"/>
    <lineage>
        <taxon>Eukaryota</taxon>
        <taxon>Fungi</taxon>
        <taxon>Dikarya</taxon>
        <taxon>Basidiomycota</taxon>
        <taxon>Agaricomycotina</taxon>
        <taxon>Agaricomycetes</taxon>
        <taxon>Agaricomycetidae</taxon>
        <taxon>Agaricales</taxon>
        <taxon>Marasmiineae</taxon>
        <taxon>Mycenaceae</taxon>
        <taxon>Mycena</taxon>
    </lineage>
</organism>
<evidence type="ECO:0000313" key="2">
    <source>
        <dbReference type="EMBL" id="KAJ7725521.1"/>
    </source>
</evidence>
<protein>
    <submittedName>
        <fullName evidence="2">Uncharacterized protein</fullName>
    </submittedName>
</protein>
<reference evidence="2" key="1">
    <citation type="submission" date="2023-03" db="EMBL/GenBank/DDBJ databases">
        <title>Massive genome expansion in bonnet fungi (Mycena s.s.) driven by repeated elements and novel gene families across ecological guilds.</title>
        <authorList>
            <consortium name="Lawrence Berkeley National Laboratory"/>
            <person name="Harder C.B."/>
            <person name="Miyauchi S."/>
            <person name="Viragh M."/>
            <person name="Kuo A."/>
            <person name="Thoen E."/>
            <person name="Andreopoulos B."/>
            <person name="Lu D."/>
            <person name="Skrede I."/>
            <person name="Drula E."/>
            <person name="Henrissat B."/>
            <person name="Morin E."/>
            <person name="Kohler A."/>
            <person name="Barry K."/>
            <person name="LaButti K."/>
            <person name="Morin E."/>
            <person name="Salamov A."/>
            <person name="Lipzen A."/>
            <person name="Mereny Z."/>
            <person name="Hegedus B."/>
            <person name="Baldrian P."/>
            <person name="Stursova M."/>
            <person name="Weitz H."/>
            <person name="Taylor A."/>
            <person name="Grigoriev I.V."/>
            <person name="Nagy L.G."/>
            <person name="Martin F."/>
            <person name="Kauserud H."/>
        </authorList>
    </citation>
    <scope>NUCLEOTIDE SEQUENCE</scope>
    <source>
        <strain evidence="2">CBHHK188m</strain>
    </source>
</reference>
<comment type="caution">
    <text evidence="2">The sequence shown here is derived from an EMBL/GenBank/DDBJ whole genome shotgun (WGS) entry which is preliminary data.</text>
</comment>
<keyword evidence="3" id="KW-1185">Reference proteome</keyword>
<feature type="compositionally biased region" description="Basic and acidic residues" evidence="1">
    <location>
        <begin position="34"/>
        <end position="47"/>
    </location>
</feature>
<gene>
    <name evidence="2" type="ORF">DFH07DRAFT_782982</name>
</gene>
<evidence type="ECO:0000313" key="3">
    <source>
        <dbReference type="Proteomes" id="UP001215280"/>
    </source>
</evidence>
<dbReference type="AlphaFoldDB" id="A0AAD7HPS3"/>